<comment type="caution">
    <text evidence="1">The sequence shown here is derived from an EMBL/GenBank/DDBJ whole genome shotgun (WGS) entry which is preliminary data.</text>
</comment>
<accession>A0A7C2NUK0</accession>
<dbReference type="EMBL" id="DSOK01000201">
    <property type="protein sequence ID" value="HEN15208.1"/>
    <property type="molecule type" value="Genomic_DNA"/>
</dbReference>
<dbReference type="Pfam" id="PF07608">
    <property type="entry name" value="DUF1571"/>
    <property type="match status" value="1"/>
</dbReference>
<evidence type="ECO:0000313" key="1">
    <source>
        <dbReference type="EMBL" id="HEN15208.1"/>
    </source>
</evidence>
<reference evidence="1" key="1">
    <citation type="journal article" date="2020" name="mSystems">
        <title>Genome- and Community-Level Interaction Insights into Carbon Utilization and Element Cycling Functions of Hydrothermarchaeota in Hydrothermal Sediment.</title>
        <authorList>
            <person name="Zhou Z."/>
            <person name="Liu Y."/>
            <person name="Xu W."/>
            <person name="Pan J."/>
            <person name="Luo Z.H."/>
            <person name="Li M."/>
        </authorList>
    </citation>
    <scope>NUCLEOTIDE SEQUENCE [LARGE SCALE GENOMIC DNA]</scope>
    <source>
        <strain evidence="1">SpSt-339</strain>
    </source>
</reference>
<dbReference type="InterPro" id="IPR011465">
    <property type="entry name" value="DUF1571"/>
</dbReference>
<proteinExistence type="predicted"/>
<sequence>MWSMPRRLSFPLSLRRCALLTGWFVVVLVGLGRGGAVLADGPETKVDPQHPLAPALAQAYEARKALAAVKDYEALFSKRELIGRRTHTTTMQLKLREEPFSVYLQYISPHQGREVIYVAGRNNGQLLAHETGLKAIAGTVSLAPDSEDAMDGNRYPVTMIGMRNLLEQVIAQWELEAQYGESEVKYYPDAKLGETACRVIETSHPQPRKQFKFQKTMLFLDGQTSFPVRVEQHAFPTGGREKSTLVEEYTYTKIRVNVGLTDRDFDHTNPNYAFPP</sequence>
<gene>
    <name evidence="1" type="ORF">ENQ76_07050</name>
</gene>
<name>A0A7C2NUK0_9PLAN</name>
<protein>
    <submittedName>
        <fullName evidence="1">DUF1571 domain-containing protein</fullName>
    </submittedName>
</protein>
<dbReference type="AlphaFoldDB" id="A0A7C2NUK0"/>
<organism evidence="1">
    <name type="scientific">Schlesneria paludicola</name>
    <dbReference type="NCBI Taxonomy" id="360056"/>
    <lineage>
        <taxon>Bacteria</taxon>
        <taxon>Pseudomonadati</taxon>
        <taxon>Planctomycetota</taxon>
        <taxon>Planctomycetia</taxon>
        <taxon>Planctomycetales</taxon>
        <taxon>Planctomycetaceae</taxon>
        <taxon>Schlesneria</taxon>
    </lineage>
</organism>